<dbReference type="PANTHER" id="PTHR33371">
    <property type="entry name" value="INTERMEMBRANE PHOSPHOLIPID TRANSPORT SYSTEM BINDING PROTEIN MLAD-RELATED"/>
    <property type="match status" value="1"/>
</dbReference>
<dbReference type="GO" id="GO:0005576">
    <property type="term" value="C:extracellular region"/>
    <property type="evidence" value="ECO:0007669"/>
    <property type="project" value="TreeGrafter"/>
</dbReference>
<gene>
    <name evidence="4" type="ORF">H7I77_23315</name>
    <name evidence="3" type="ORF">RMCN_0653</name>
</gene>
<dbReference type="InterPro" id="IPR005693">
    <property type="entry name" value="Mce"/>
</dbReference>
<dbReference type="AlphaFoldDB" id="A0AAW5SSK2"/>
<reference evidence="3 5" key="1">
    <citation type="journal article" date="2016" name="Genome Announc.">
        <title>Draft Genome Sequences of Five Rapidly Growing Mycobacterium Species, M. thermoresistibile, M. fortuitum subsp. acetamidolyticum, M. canariasense, M. brisbanense, and M. novocastrense.</title>
        <authorList>
            <person name="Katahira K."/>
            <person name="Ogura Y."/>
            <person name="Gotoh Y."/>
            <person name="Hayashi T."/>
        </authorList>
    </citation>
    <scope>NUCLEOTIDE SEQUENCE [LARGE SCALE GENOMIC DNA]</scope>
    <source>
        <strain evidence="3 5">JCM18114</strain>
    </source>
</reference>
<dbReference type="Proteomes" id="UP000069773">
    <property type="component" value="Unassembled WGS sequence"/>
</dbReference>
<keyword evidence="1" id="KW-0472">Membrane</keyword>
<organism evidence="4 6">
    <name type="scientific">Mycolicibacterium novocastrense</name>
    <name type="common">Mycobacterium novocastrense</name>
    <dbReference type="NCBI Taxonomy" id="59813"/>
    <lineage>
        <taxon>Bacteria</taxon>
        <taxon>Bacillati</taxon>
        <taxon>Actinomycetota</taxon>
        <taxon>Actinomycetes</taxon>
        <taxon>Mycobacteriales</taxon>
        <taxon>Mycobacteriaceae</taxon>
        <taxon>Mycolicibacterium</taxon>
    </lineage>
</organism>
<evidence type="ECO:0000313" key="3">
    <source>
        <dbReference type="EMBL" id="GAT07520.1"/>
    </source>
</evidence>
<evidence type="ECO:0000313" key="6">
    <source>
        <dbReference type="Proteomes" id="UP001207528"/>
    </source>
</evidence>
<accession>A0AAW5SSK2</accession>
<dbReference type="InterPro" id="IPR052336">
    <property type="entry name" value="MlaD_Phospholipid_Transporter"/>
</dbReference>
<feature type="transmembrane region" description="Helical" evidence="1">
    <location>
        <begin position="12"/>
        <end position="32"/>
    </location>
</feature>
<keyword evidence="1" id="KW-0812">Transmembrane</keyword>
<dbReference type="PANTHER" id="PTHR33371:SF18">
    <property type="entry name" value="MCE-FAMILY PROTEIN MCE3C"/>
    <property type="match status" value="1"/>
</dbReference>
<feature type="domain" description="Mce/MlaD" evidence="2">
    <location>
        <begin position="41"/>
        <end position="118"/>
    </location>
</feature>
<proteinExistence type="predicted"/>
<comment type="caution">
    <text evidence="4">The sequence shown here is derived from an EMBL/GenBank/DDBJ whole genome shotgun (WGS) entry which is preliminary data.</text>
</comment>
<dbReference type="RefSeq" id="WP_067387240.1">
    <property type="nucleotide sequence ID" value="NZ_BCTA01000011.1"/>
</dbReference>
<dbReference type="InterPro" id="IPR003399">
    <property type="entry name" value="Mce/MlaD"/>
</dbReference>
<sequence>MTVEERGRRNPLRTGIFGIILVILLVLVSFGYSTLPFMPQGKVYTAYFTNAAGVTSGSDVQIYGYNVGKVSSVNLDVSARAAKVIFTVDRDLRLGDQTLVAIKTDTVLGQRILAVTPGGAGSVDTVPLGRTTTPYTLPDALQDLGNSAAELDTDTFETALQTLTATMRDATPQLRSALDGVTALSRSINARDEDLADLLAHAKSLSAILATRSRQLNQLITDGNALFAELSAQRTALASLVAGIGDVSRQISGFVADNRREFGPALVKLNLVLENLNSRRAHLDEALKRLPAFSTTLGEVVGSGPGFSVNVWGVPTPAVAGVLLDTYFQPGKLPDSLADMLRGFIRERLVIRPKTP</sequence>
<evidence type="ECO:0000259" key="2">
    <source>
        <dbReference type="Pfam" id="PF02470"/>
    </source>
</evidence>
<dbReference type="NCBIfam" id="TIGR00996">
    <property type="entry name" value="Mtu_fam_mce"/>
    <property type="match status" value="1"/>
</dbReference>
<name>A0AAW5SSK2_MYCNV</name>
<reference evidence="4" key="2">
    <citation type="submission" date="2020-07" db="EMBL/GenBank/DDBJ databases">
        <authorList>
            <person name="Pettersson B.M.F."/>
            <person name="Behra P.R.K."/>
            <person name="Ramesh M."/>
            <person name="Das S."/>
            <person name="Dasgupta S."/>
            <person name="Kirsebom L.A."/>
        </authorList>
    </citation>
    <scope>NUCLEOTIDE SEQUENCE</scope>
    <source>
        <strain evidence="4">DSM 44203</strain>
    </source>
</reference>
<dbReference type="PRINTS" id="PR01782">
    <property type="entry name" value="MCEVIRFACTOR"/>
</dbReference>
<dbReference type="Proteomes" id="UP001207528">
    <property type="component" value="Unassembled WGS sequence"/>
</dbReference>
<dbReference type="EMBL" id="JACKTI010000061">
    <property type="protein sequence ID" value="MCV7026244.1"/>
    <property type="molecule type" value="Genomic_DNA"/>
</dbReference>
<reference evidence="4" key="3">
    <citation type="journal article" date="2022" name="BMC Genomics">
        <title>Comparative genome analysis of mycobacteria focusing on tRNA and non-coding RNA.</title>
        <authorList>
            <person name="Behra P.R.K."/>
            <person name="Pettersson B.M.F."/>
            <person name="Ramesh M."/>
            <person name="Das S."/>
            <person name="Dasgupta S."/>
            <person name="Kirsebom L.A."/>
        </authorList>
    </citation>
    <scope>NUCLEOTIDE SEQUENCE</scope>
    <source>
        <strain evidence="4">DSM 44203</strain>
    </source>
</reference>
<keyword evidence="1" id="KW-1133">Transmembrane helix</keyword>
<keyword evidence="5" id="KW-1185">Reference proteome</keyword>
<protein>
    <submittedName>
        <fullName evidence="4">MCE family protein</fullName>
    </submittedName>
    <submittedName>
        <fullName evidence="3">MCE-family protein mce4C</fullName>
    </submittedName>
</protein>
<dbReference type="EMBL" id="BCTA01000011">
    <property type="protein sequence ID" value="GAT07520.1"/>
    <property type="molecule type" value="Genomic_DNA"/>
</dbReference>
<dbReference type="Pfam" id="PF02470">
    <property type="entry name" value="MlaD"/>
    <property type="match status" value="1"/>
</dbReference>
<evidence type="ECO:0000313" key="5">
    <source>
        <dbReference type="Proteomes" id="UP000069773"/>
    </source>
</evidence>
<evidence type="ECO:0000256" key="1">
    <source>
        <dbReference type="SAM" id="Phobius"/>
    </source>
</evidence>
<evidence type="ECO:0000313" key="4">
    <source>
        <dbReference type="EMBL" id="MCV7026244.1"/>
    </source>
</evidence>